<keyword evidence="2" id="KW-0677">Repeat</keyword>
<dbReference type="CDD" id="cd00096">
    <property type="entry name" value="Ig"/>
    <property type="match status" value="3"/>
</dbReference>
<evidence type="ECO:0000256" key="4">
    <source>
        <dbReference type="ARBA" id="ARBA00023319"/>
    </source>
</evidence>
<keyword evidence="3" id="KW-1015">Disulfide bond</keyword>
<dbReference type="PROSITE" id="PS50853">
    <property type="entry name" value="FN3"/>
    <property type="match status" value="2"/>
</dbReference>
<feature type="domain" description="Fibronectin type-III" evidence="7">
    <location>
        <begin position="608"/>
        <end position="702"/>
    </location>
</feature>
<gene>
    <name evidence="8" type="ORF">NEMVEDRAFT_v1g241557</name>
</gene>
<sequence length="760" mass="87307">MSGHLRLVGILLCGVFALSSADVSLTFSQRVISAGKNLVIKCTISGEQFQGWYRGGSKIPTDSSQTKYVSNPTSGAYQLHLNNIVVADGGEYICRGNRGSKTFQLYVDFTTTHVELIQYLRISNADMIDIDVYGYPKPTFVWTKNGQPWNPNEGRFSTQDGGSVKFSRVEISDQGNYTCTIAVDTLGLSSVKKIEVITFEPPRLIERPAPFNRLLTVGYNTTFHCKAEGYPKPKYRWLNQIMREVDLSNPRFTVADEYFHITNIQLSDVGNYTCVAYNIRDYSDSASAEISKVYVLEQRSPRSSVRFAIYPANNSASAEISKVFVRPSIKPMYDEVVEIDEQAYLDCVGEGNPLPEVRWIRDGRYERRQQITLGGRRSRIYIQDVRLEDEGRYTCEARNNARDQEGHPIVATEEIGLYIKSLPRLNKKGTPLTVYSYLGNPKPVFIRCRFDGYPFPNVTIWFDNKQIANGTEFAMFDIITNELEDFGDYLCWSWNIHGSKNVTVKLTHAREPSRPVNVKANVTCSRVTLTWDPPIDDGGMEIMQYVIEYDGKIFNTEDTYPKYYITNLKRDTMYDIKIWARNKMGKGKNNYETVSIITQKYCPPSRPIIWFPYEKVIDDTAFFLKWHEPESNGGDPDVRYKVVVSEDLDEGPFAIKTEFTALREYYVDELKFGQRYQLEVFSYNKAGMSEPAIAYYFIPNEGDWPNCRQTKFRFCNHVMPRAYYHPRYHGNTHITCDVIKRLPISLDSKRVSNPPAWCFL</sequence>
<dbReference type="EMBL" id="DS469553">
    <property type="protein sequence ID" value="EDO43516.1"/>
    <property type="molecule type" value="Genomic_DNA"/>
</dbReference>
<dbReference type="InParanoid" id="A7RYG4"/>
<evidence type="ECO:0000256" key="3">
    <source>
        <dbReference type="ARBA" id="ARBA00023157"/>
    </source>
</evidence>
<dbReference type="PANTHER" id="PTHR12231:SF253">
    <property type="entry name" value="DPR-INTERACTING PROTEIN ETA, ISOFORM B-RELATED"/>
    <property type="match status" value="1"/>
</dbReference>
<evidence type="ECO:0000256" key="5">
    <source>
        <dbReference type="SAM" id="SignalP"/>
    </source>
</evidence>
<organism evidence="8 9">
    <name type="scientific">Nematostella vectensis</name>
    <name type="common">Starlet sea anemone</name>
    <dbReference type="NCBI Taxonomy" id="45351"/>
    <lineage>
        <taxon>Eukaryota</taxon>
        <taxon>Metazoa</taxon>
        <taxon>Cnidaria</taxon>
        <taxon>Anthozoa</taxon>
        <taxon>Hexacorallia</taxon>
        <taxon>Actiniaria</taxon>
        <taxon>Edwardsiidae</taxon>
        <taxon>Nematostella</taxon>
    </lineage>
</organism>
<dbReference type="SMART" id="SM00060">
    <property type="entry name" value="FN3"/>
    <property type="match status" value="2"/>
</dbReference>
<dbReference type="PANTHER" id="PTHR12231">
    <property type="entry name" value="CTX-RELATED TYPE I TRANSMEMBRANE PROTEIN"/>
    <property type="match status" value="1"/>
</dbReference>
<feature type="chain" id="PRO_5002711630" evidence="5">
    <location>
        <begin position="22"/>
        <end position="760"/>
    </location>
</feature>
<dbReference type="FunCoup" id="A7RYG4">
    <property type="interactions" value="179"/>
</dbReference>
<evidence type="ECO:0000259" key="7">
    <source>
        <dbReference type="PROSITE" id="PS50853"/>
    </source>
</evidence>
<feature type="domain" description="Ig-like" evidence="6">
    <location>
        <begin position="202"/>
        <end position="291"/>
    </location>
</feature>
<evidence type="ECO:0000313" key="9">
    <source>
        <dbReference type="Proteomes" id="UP000001593"/>
    </source>
</evidence>
<dbReference type="Pfam" id="PF07679">
    <property type="entry name" value="I-set"/>
    <property type="match status" value="1"/>
</dbReference>
<dbReference type="SUPFAM" id="SSF49265">
    <property type="entry name" value="Fibronectin type III"/>
    <property type="match status" value="1"/>
</dbReference>
<dbReference type="AlphaFoldDB" id="A7RYG4"/>
<evidence type="ECO:0000256" key="1">
    <source>
        <dbReference type="ARBA" id="ARBA00022729"/>
    </source>
</evidence>
<dbReference type="OMA" id="HTIELKC"/>
<feature type="domain" description="Ig-like" evidence="6">
    <location>
        <begin position="72"/>
        <end position="195"/>
    </location>
</feature>
<dbReference type="InterPro" id="IPR007110">
    <property type="entry name" value="Ig-like_dom"/>
</dbReference>
<dbReference type="PROSITE" id="PS50835">
    <property type="entry name" value="IG_LIKE"/>
    <property type="match status" value="3"/>
</dbReference>
<evidence type="ECO:0000313" key="8">
    <source>
        <dbReference type="EMBL" id="EDO43516.1"/>
    </source>
</evidence>
<dbReference type="InterPro" id="IPR003599">
    <property type="entry name" value="Ig_sub"/>
</dbReference>
<dbReference type="Proteomes" id="UP000001593">
    <property type="component" value="Unassembled WGS sequence"/>
</dbReference>
<keyword evidence="1 5" id="KW-0732">Signal</keyword>
<dbReference type="STRING" id="45351.A7RYG4"/>
<dbReference type="InterPro" id="IPR013783">
    <property type="entry name" value="Ig-like_fold"/>
</dbReference>
<feature type="signal peptide" evidence="5">
    <location>
        <begin position="1"/>
        <end position="21"/>
    </location>
</feature>
<dbReference type="InterPro" id="IPR051170">
    <property type="entry name" value="Neural/epithelial_adhesion"/>
</dbReference>
<feature type="domain" description="Ig-like" evidence="6">
    <location>
        <begin position="327"/>
        <end position="411"/>
    </location>
</feature>
<dbReference type="InterPro" id="IPR003961">
    <property type="entry name" value="FN3_dom"/>
</dbReference>
<accession>A7RYG4</accession>
<dbReference type="SMART" id="SM00409">
    <property type="entry name" value="IG"/>
    <property type="match status" value="5"/>
</dbReference>
<dbReference type="InterPro" id="IPR003598">
    <property type="entry name" value="Ig_sub2"/>
</dbReference>
<dbReference type="HOGENOM" id="CLU_356147_0_0_1"/>
<dbReference type="SMART" id="SM00408">
    <property type="entry name" value="IGc2"/>
    <property type="match status" value="4"/>
</dbReference>
<proteinExistence type="predicted"/>
<protein>
    <submittedName>
        <fullName evidence="8">Uncharacterized protein</fullName>
    </submittedName>
</protein>
<dbReference type="InterPro" id="IPR013098">
    <property type="entry name" value="Ig_I-set"/>
</dbReference>
<dbReference type="Gene3D" id="2.60.40.10">
    <property type="entry name" value="Immunoglobulins"/>
    <property type="match status" value="7"/>
</dbReference>
<dbReference type="eggNOG" id="KOG3510">
    <property type="taxonomic scope" value="Eukaryota"/>
</dbReference>
<evidence type="ECO:0000259" key="6">
    <source>
        <dbReference type="PROSITE" id="PS50835"/>
    </source>
</evidence>
<name>A7RYG4_NEMVE</name>
<reference evidence="8 9" key="1">
    <citation type="journal article" date="2007" name="Science">
        <title>Sea anemone genome reveals ancestral eumetazoan gene repertoire and genomic organization.</title>
        <authorList>
            <person name="Putnam N.H."/>
            <person name="Srivastava M."/>
            <person name="Hellsten U."/>
            <person name="Dirks B."/>
            <person name="Chapman J."/>
            <person name="Salamov A."/>
            <person name="Terry A."/>
            <person name="Shapiro H."/>
            <person name="Lindquist E."/>
            <person name="Kapitonov V.V."/>
            <person name="Jurka J."/>
            <person name="Genikhovich G."/>
            <person name="Grigoriev I.V."/>
            <person name="Lucas S.M."/>
            <person name="Steele R.E."/>
            <person name="Finnerty J.R."/>
            <person name="Technau U."/>
            <person name="Martindale M.Q."/>
            <person name="Rokhsar D.S."/>
        </authorList>
    </citation>
    <scope>NUCLEOTIDE SEQUENCE [LARGE SCALE GENOMIC DNA]</scope>
    <source>
        <strain evidence="9">CH2 X CH6</strain>
    </source>
</reference>
<dbReference type="InterPro" id="IPR036116">
    <property type="entry name" value="FN3_sf"/>
</dbReference>
<dbReference type="Pfam" id="PF13927">
    <property type="entry name" value="Ig_3"/>
    <property type="match status" value="3"/>
</dbReference>
<dbReference type="CDD" id="cd00063">
    <property type="entry name" value="FN3"/>
    <property type="match status" value="2"/>
</dbReference>
<evidence type="ECO:0000256" key="2">
    <source>
        <dbReference type="ARBA" id="ARBA00022737"/>
    </source>
</evidence>
<keyword evidence="9" id="KW-1185">Reference proteome</keyword>
<dbReference type="Pfam" id="PF00041">
    <property type="entry name" value="fn3"/>
    <property type="match status" value="1"/>
</dbReference>
<dbReference type="InterPro" id="IPR036179">
    <property type="entry name" value="Ig-like_dom_sf"/>
</dbReference>
<keyword evidence="4" id="KW-0393">Immunoglobulin domain</keyword>
<dbReference type="SUPFAM" id="SSF48726">
    <property type="entry name" value="Immunoglobulin"/>
    <property type="match status" value="5"/>
</dbReference>
<feature type="domain" description="Fibronectin type-III" evidence="7">
    <location>
        <begin position="511"/>
        <end position="605"/>
    </location>
</feature>